<protein>
    <submittedName>
        <fullName evidence="2">Uncharacterized protein</fullName>
    </submittedName>
</protein>
<dbReference type="Proteomes" id="UP000419743">
    <property type="component" value="Unassembled WGS sequence"/>
</dbReference>
<dbReference type="AlphaFoldDB" id="A0A7M4DIQ5"/>
<evidence type="ECO:0000313" key="2">
    <source>
        <dbReference type="EMBL" id="VZO36868.1"/>
    </source>
</evidence>
<organism evidence="2 3">
    <name type="scientific">Occultella aeris</name>
    <dbReference type="NCBI Taxonomy" id="2761496"/>
    <lineage>
        <taxon>Bacteria</taxon>
        <taxon>Bacillati</taxon>
        <taxon>Actinomycetota</taxon>
        <taxon>Actinomycetes</taxon>
        <taxon>Micrococcales</taxon>
        <taxon>Ruaniaceae</taxon>
        <taxon>Occultella</taxon>
    </lineage>
</organism>
<feature type="transmembrane region" description="Helical" evidence="1">
    <location>
        <begin position="38"/>
        <end position="60"/>
    </location>
</feature>
<evidence type="ECO:0000313" key="3">
    <source>
        <dbReference type="Proteomes" id="UP000419743"/>
    </source>
</evidence>
<accession>A0A7M4DIQ5</accession>
<dbReference type="EMBL" id="CACRYJ010000028">
    <property type="protein sequence ID" value="VZO36868.1"/>
    <property type="molecule type" value="Genomic_DNA"/>
</dbReference>
<comment type="caution">
    <text evidence="2">The sequence shown here is derived from an EMBL/GenBank/DDBJ whole genome shotgun (WGS) entry which is preliminary data.</text>
</comment>
<evidence type="ECO:0000256" key="1">
    <source>
        <dbReference type="SAM" id="Phobius"/>
    </source>
</evidence>
<reference evidence="2 3" key="1">
    <citation type="submission" date="2019-11" db="EMBL/GenBank/DDBJ databases">
        <authorList>
            <person name="Criscuolo A."/>
        </authorList>
    </citation>
    <scope>NUCLEOTIDE SEQUENCE [LARGE SCALE GENOMIC DNA]</scope>
    <source>
        <strain evidence="2">CIP111667</strain>
    </source>
</reference>
<keyword evidence="1" id="KW-0812">Transmembrane</keyword>
<proteinExistence type="predicted"/>
<keyword evidence="1" id="KW-0472">Membrane</keyword>
<sequence length="263" mass="28096">MRILRAVSIVAIVVAVGWYVAGALSAGGGLDAWFDGPIGVVLTVVIVAGVSLSITSSRGVGSQLRTARGRATRDFADAPVAIGTLVDAEHTGWTVNDMPQLDLLLDVETPQGQRFRAEARTLLAHHELGQLTVGAHYPVRYRPEDLSTVELAVDADPDQIQAAFNAVMVRRGLTAPEAIEVAERGVPTTGVVTALLPTGRVREDHTEMEVQLLVNRSDGSQYPATKTSFVPQSAIAAVQVGRVVQMRVLPWDEQRIALALPVN</sequence>
<gene>
    <name evidence="2" type="ORF">HALOF300_02008</name>
</gene>
<name>A0A7M4DIQ5_9MICO</name>
<dbReference type="RefSeq" id="WP_156740813.1">
    <property type="nucleotide sequence ID" value="NZ_CACRYJ010000028.1"/>
</dbReference>
<keyword evidence="1" id="KW-1133">Transmembrane helix</keyword>
<keyword evidence="3" id="KW-1185">Reference proteome</keyword>